<evidence type="ECO:0000313" key="3">
    <source>
        <dbReference type="Proteomes" id="UP000648187"/>
    </source>
</evidence>
<keyword evidence="3" id="KW-1185">Reference proteome</keyword>
<name>A0A835GNT1_SPOEX</name>
<comment type="caution">
    <text evidence="2">The sequence shown here is derived from an EMBL/GenBank/DDBJ whole genome shotgun (WGS) entry which is preliminary data.</text>
</comment>
<gene>
    <name evidence="2" type="ORF">HW555_002376</name>
</gene>
<proteinExistence type="predicted"/>
<dbReference type="Proteomes" id="UP000648187">
    <property type="component" value="Unassembled WGS sequence"/>
</dbReference>
<feature type="region of interest" description="Disordered" evidence="1">
    <location>
        <begin position="18"/>
        <end position="43"/>
    </location>
</feature>
<feature type="compositionally biased region" description="Polar residues" evidence="1">
    <location>
        <begin position="24"/>
        <end position="38"/>
    </location>
</feature>
<sequence>MTTPHYLKRRMTMKQKIIRRVNLSPRTDSPTSNGSNRSVPPVVTNGPGRALLCPARPNLYPHALKHVKIHHSRNQILLIVFQFIVS</sequence>
<dbReference type="EMBL" id="JACKWZ010000022">
    <property type="protein sequence ID" value="KAF9421695.1"/>
    <property type="molecule type" value="Genomic_DNA"/>
</dbReference>
<dbReference type="AlphaFoldDB" id="A0A835GNT1"/>
<evidence type="ECO:0000313" key="2">
    <source>
        <dbReference type="EMBL" id="KAF9421695.1"/>
    </source>
</evidence>
<organism evidence="2 3">
    <name type="scientific">Spodoptera exigua</name>
    <name type="common">Beet armyworm</name>
    <name type="synonym">Noctua fulgens</name>
    <dbReference type="NCBI Taxonomy" id="7107"/>
    <lineage>
        <taxon>Eukaryota</taxon>
        <taxon>Metazoa</taxon>
        <taxon>Ecdysozoa</taxon>
        <taxon>Arthropoda</taxon>
        <taxon>Hexapoda</taxon>
        <taxon>Insecta</taxon>
        <taxon>Pterygota</taxon>
        <taxon>Neoptera</taxon>
        <taxon>Endopterygota</taxon>
        <taxon>Lepidoptera</taxon>
        <taxon>Glossata</taxon>
        <taxon>Ditrysia</taxon>
        <taxon>Noctuoidea</taxon>
        <taxon>Noctuidae</taxon>
        <taxon>Amphipyrinae</taxon>
        <taxon>Spodoptera</taxon>
    </lineage>
</organism>
<accession>A0A835GNT1</accession>
<reference evidence="2" key="1">
    <citation type="submission" date="2020-08" db="EMBL/GenBank/DDBJ databases">
        <title>Spodoptera exigua strain:BAW_Kor-Di-RS1 Genome sequencing and assembly.</title>
        <authorList>
            <person name="Kim J."/>
            <person name="Nam H.Y."/>
            <person name="Kwon M."/>
            <person name="Choi J.H."/>
            <person name="Cho S.R."/>
            <person name="Kim G.-H."/>
        </authorList>
    </citation>
    <scope>NUCLEOTIDE SEQUENCE</scope>
    <source>
        <strain evidence="2">BAW_Kor-Di-RS1</strain>
        <tissue evidence="2">Whole-body</tissue>
    </source>
</reference>
<protein>
    <submittedName>
        <fullName evidence="2">Uncharacterized protein</fullName>
    </submittedName>
</protein>
<evidence type="ECO:0000256" key="1">
    <source>
        <dbReference type="SAM" id="MobiDB-lite"/>
    </source>
</evidence>